<reference evidence="1" key="1">
    <citation type="submission" date="2020-03" db="EMBL/GenBank/DDBJ databases">
        <title>The deep terrestrial virosphere.</title>
        <authorList>
            <person name="Holmfeldt K."/>
            <person name="Nilsson E."/>
            <person name="Simone D."/>
            <person name="Lopez-Fernandez M."/>
            <person name="Wu X."/>
            <person name="de Brujin I."/>
            <person name="Lundin D."/>
            <person name="Andersson A."/>
            <person name="Bertilsson S."/>
            <person name="Dopson M."/>
        </authorList>
    </citation>
    <scope>NUCLEOTIDE SEQUENCE</scope>
    <source>
        <strain evidence="1">MM415B03253</strain>
    </source>
</reference>
<gene>
    <name evidence="1" type="ORF">MM415B03253_0008</name>
</gene>
<evidence type="ECO:0000313" key="1">
    <source>
        <dbReference type="EMBL" id="QJA91801.1"/>
    </source>
</evidence>
<dbReference type="AlphaFoldDB" id="A0A6M3LF69"/>
<organism evidence="1">
    <name type="scientific">viral metagenome</name>
    <dbReference type="NCBI Taxonomy" id="1070528"/>
    <lineage>
        <taxon>unclassified sequences</taxon>
        <taxon>metagenomes</taxon>
        <taxon>organismal metagenomes</taxon>
    </lineage>
</organism>
<sequence length="245" mass="25740">MSQQVRVEREIKFTGDANQEANVDGYMLPKKMSSIDWFDQRAMDTTNNYTVTVAGSGDTLALSAGGKSGVTVLTGANDNDVSFLATGLVFDISQAPVIETKIYITDVSSSLVYFGFSDATSETTPAATIDADGSTLTAAAIDAAGFVIDADKGTSGIYCASVLSGGTVQSVDTGIDWADTISYVLRVALDTSGNARFYVNGVEKGYIALAVADVPLCAIFNFGTRAAGGQQTMYARYLAKFQNIP</sequence>
<accession>A0A6M3LF69</accession>
<dbReference type="EMBL" id="MT143014">
    <property type="protein sequence ID" value="QJA91801.1"/>
    <property type="molecule type" value="Genomic_DNA"/>
</dbReference>
<proteinExistence type="predicted"/>
<name>A0A6M3LF69_9ZZZZ</name>
<protein>
    <submittedName>
        <fullName evidence="1">Uncharacterized protein</fullName>
    </submittedName>
</protein>